<sequence>MLLSRMLVIVLNWLLVPSPNHLAHANRNAGVQYERADDDLTSLWEVSPAVVELVVTNELDATEREHAVKVGQAVPRKPVKSKPSACFTFDVAQRHAVTYSV</sequence>
<protein>
    <submittedName>
        <fullName evidence="2">Uncharacterized protein</fullName>
    </submittedName>
</protein>
<accession>A0A9P3PF47</accession>
<proteinExistence type="predicted"/>
<evidence type="ECO:0000313" key="2">
    <source>
        <dbReference type="EMBL" id="GLB34399.1"/>
    </source>
</evidence>
<reference evidence="2" key="1">
    <citation type="submission" date="2022-07" db="EMBL/GenBank/DDBJ databases">
        <title>The genome of Lyophyllum shimeji provides insight into the initial evolution of ectomycorrhizal fungal genome.</title>
        <authorList>
            <person name="Kobayashi Y."/>
            <person name="Shibata T."/>
            <person name="Hirakawa H."/>
            <person name="Shigenobu S."/>
            <person name="Nishiyama T."/>
            <person name="Yamada A."/>
            <person name="Hasebe M."/>
            <person name="Kawaguchi M."/>
        </authorList>
    </citation>
    <scope>NUCLEOTIDE SEQUENCE</scope>
    <source>
        <strain evidence="2">AT787</strain>
    </source>
</reference>
<feature type="chain" id="PRO_5040467387" evidence="1">
    <location>
        <begin position="26"/>
        <end position="101"/>
    </location>
</feature>
<comment type="caution">
    <text evidence="2">The sequence shown here is derived from an EMBL/GenBank/DDBJ whole genome shotgun (WGS) entry which is preliminary data.</text>
</comment>
<dbReference type="Proteomes" id="UP001063166">
    <property type="component" value="Unassembled WGS sequence"/>
</dbReference>
<evidence type="ECO:0000256" key="1">
    <source>
        <dbReference type="SAM" id="SignalP"/>
    </source>
</evidence>
<evidence type="ECO:0000313" key="3">
    <source>
        <dbReference type="Proteomes" id="UP001063166"/>
    </source>
</evidence>
<feature type="signal peptide" evidence="1">
    <location>
        <begin position="1"/>
        <end position="25"/>
    </location>
</feature>
<organism evidence="2 3">
    <name type="scientific">Lyophyllum shimeji</name>
    <name type="common">Hon-shimeji</name>
    <name type="synonym">Tricholoma shimeji</name>
    <dbReference type="NCBI Taxonomy" id="47721"/>
    <lineage>
        <taxon>Eukaryota</taxon>
        <taxon>Fungi</taxon>
        <taxon>Dikarya</taxon>
        <taxon>Basidiomycota</taxon>
        <taxon>Agaricomycotina</taxon>
        <taxon>Agaricomycetes</taxon>
        <taxon>Agaricomycetidae</taxon>
        <taxon>Agaricales</taxon>
        <taxon>Tricholomatineae</taxon>
        <taxon>Lyophyllaceae</taxon>
        <taxon>Lyophyllum</taxon>
    </lineage>
</organism>
<name>A0A9P3PF47_LYOSH</name>
<keyword evidence="3" id="KW-1185">Reference proteome</keyword>
<gene>
    <name evidence="2" type="ORF">LshimejAT787_0112830</name>
</gene>
<dbReference type="AlphaFoldDB" id="A0A9P3PF47"/>
<keyword evidence="1" id="KW-0732">Signal</keyword>
<dbReference type="EMBL" id="BRPK01000001">
    <property type="protein sequence ID" value="GLB34399.1"/>
    <property type="molecule type" value="Genomic_DNA"/>
</dbReference>